<evidence type="ECO:0000313" key="2">
    <source>
        <dbReference type="Proteomes" id="UP000315364"/>
    </source>
</evidence>
<reference evidence="1 2" key="1">
    <citation type="submission" date="2019-07" db="EMBL/GenBank/DDBJ databases">
        <title>Full genome sequence of Devosia sp. Gsoil 520.</title>
        <authorList>
            <person name="Im W.-T."/>
        </authorList>
    </citation>
    <scope>NUCLEOTIDE SEQUENCE [LARGE SCALE GENOMIC DNA]</scope>
    <source>
        <strain evidence="1 2">Gsoil 520</strain>
    </source>
</reference>
<dbReference type="AlphaFoldDB" id="A0A5B8LR61"/>
<dbReference type="Proteomes" id="UP000315364">
    <property type="component" value="Chromosome"/>
</dbReference>
<evidence type="ECO:0008006" key="3">
    <source>
        <dbReference type="Google" id="ProtNLM"/>
    </source>
</evidence>
<dbReference type="KEGG" id="dea:FPZ08_08160"/>
<protein>
    <recommendedName>
        <fullName evidence="3">TnsA endonuclease N-terminal domain-containing protein</fullName>
    </recommendedName>
</protein>
<proteinExistence type="predicted"/>
<gene>
    <name evidence="1" type="ORF">FPZ08_08160</name>
</gene>
<sequence>MLCLKSDATRTLSTTSSPFFMVGPRCVFDHALTPSGGQGSAELLHSGRELFMPISQKFGFRHFDTTRLSRQSFPLRRYLPTEPKEPREKPPSVKRMVGARIFAHPDNSPVRTPGGRGGLNPRGYIPSYKTLRKQPFESDPEFDYMLVFEADADVVAYFMQPHRLEMYVIGRDEPLVYFPDVRLEAASGRVKIHEIKVTGDAAQRDPDYALKLQLAEEVYAEQGWDFEVLTEEGLRDDLYRLANARKIAGDSDTVLGTADFLRLRSHMEGCNGVSTYRDVARALAPDGTEPEFVGRAKLHALIVQRRIRMDLRMRLLPAAPVWLVAGNGGEVAR</sequence>
<name>A0A5B8LR61_9HYPH</name>
<dbReference type="OrthoDB" id="8362634at2"/>
<dbReference type="EMBL" id="CP042304">
    <property type="protein sequence ID" value="QDZ10728.1"/>
    <property type="molecule type" value="Genomic_DNA"/>
</dbReference>
<evidence type="ECO:0000313" key="1">
    <source>
        <dbReference type="EMBL" id="QDZ10728.1"/>
    </source>
</evidence>
<dbReference type="RefSeq" id="WP_146289514.1">
    <property type="nucleotide sequence ID" value="NZ_CP042304.1"/>
</dbReference>
<organism evidence="1 2">
    <name type="scientific">Devosia ginsengisoli</name>
    <dbReference type="NCBI Taxonomy" id="400770"/>
    <lineage>
        <taxon>Bacteria</taxon>
        <taxon>Pseudomonadati</taxon>
        <taxon>Pseudomonadota</taxon>
        <taxon>Alphaproteobacteria</taxon>
        <taxon>Hyphomicrobiales</taxon>
        <taxon>Devosiaceae</taxon>
        <taxon>Devosia</taxon>
    </lineage>
</organism>
<keyword evidence="2" id="KW-1185">Reference proteome</keyword>
<accession>A0A5B8LR61</accession>